<organism evidence="1 2">
    <name type="scientific">Beutenbergia cavernae (strain ATCC BAA-8 / DSM 12333 / CCUG 43141 / JCM 11478 / NBRC 16432 / NCIMB 13614 / HKI 0122)</name>
    <dbReference type="NCBI Taxonomy" id="471853"/>
    <lineage>
        <taxon>Bacteria</taxon>
        <taxon>Bacillati</taxon>
        <taxon>Actinomycetota</taxon>
        <taxon>Actinomycetes</taxon>
        <taxon>Micrococcales</taxon>
        <taxon>Beutenbergiaceae</taxon>
        <taxon>Beutenbergia</taxon>
    </lineage>
</organism>
<keyword evidence="2" id="KW-1185">Reference proteome</keyword>
<dbReference type="InterPro" id="IPR019660">
    <property type="entry name" value="Put_sensory_transdc_reg_YbjN"/>
</dbReference>
<reference evidence="1 2" key="1">
    <citation type="journal article" date="2009" name="Stand. Genomic Sci.">
        <title>Complete genome sequence of Beutenbergia cavernae type strain (HKI 0122).</title>
        <authorList>
            <person name="Land M."/>
            <person name="Pukall R."/>
            <person name="Abt B."/>
            <person name="Goker M."/>
            <person name="Rohde M."/>
            <person name="Glavina Del Rio T."/>
            <person name="Tice H."/>
            <person name="Copeland A."/>
            <person name="Cheng J.F."/>
            <person name="Lucas S."/>
            <person name="Chen F."/>
            <person name="Nolan M."/>
            <person name="Bruce D."/>
            <person name="Goodwin L."/>
            <person name="Pitluck S."/>
            <person name="Ivanova N."/>
            <person name="Mavromatis K."/>
            <person name="Ovchinnikova G."/>
            <person name="Pati A."/>
            <person name="Chen A."/>
            <person name="Palaniappan K."/>
            <person name="Hauser L."/>
            <person name="Chang Y.J."/>
            <person name="Jefferies C.C."/>
            <person name="Saunders E."/>
            <person name="Brettin T."/>
            <person name="Detter J.C."/>
            <person name="Han C."/>
            <person name="Chain P."/>
            <person name="Bristow J."/>
            <person name="Eisen J.A."/>
            <person name="Markowitz V."/>
            <person name="Hugenholtz P."/>
            <person name="Kyrpides N.C."/>
            <person name="Klenk H.P."/>
            <person name="Lapidus A."/>
        </authorList>
    </citation>
    <scope>NUCLEOTIDE SEQUENCE [LARGE SCALE GENOMIC DNA]</scope>
    <source>
        <strain evidence="2">ATCC BAA-8 / DSM 12333 / NBRC 16432</strain>
    </source>
</reference>
<dbReference type="AlphaFoldDB" id="C5BWM4"/>
<dbReference type="eggNOG" id="ENOG5032V8W">
    <property type="taxonomic scope" value="Bacteria"/>
</dbReference>
<dbReference type="STRING" id="471853.Bcav_2440"/>
<evidence type="ECO:0000313" key="2">
    <source>
        <dbReference type="Proteomes" id="UP000007962"/>
    </source>
</evidence>
<name>C5BWM4_BEUC1</name>
<proteinExistence type="predicted"/>
<gene>
    <name evidence="1" type="ordered locus">Bcav_2440</name>
</gene>
<dbReference type="Proteomes" id="UP000007962">
    <property type="component" value="Chromosome"/>
</dbReference>
<accession>C5BWM4</accession>
<evidence type="ECO:0008006" key="3">
    <source>
        <dbReference type="Google" id="ProtNLM"/>
    </source>
</evidence>
<dbReference type="HOGENOM" id="CLU_108795_0_1_11"/>
<evidence type="ECO:0000313" key="1">
    <source>
        <dbReference type="EMBL" id="ACQ80690.1"/>
    </source>
</evidence>
<protein>
    <recommendedName>
        <fullName evidence="3">Sensory transduction regulator</fullName>
    </recommendedName>
</protein>
<dbReference type="Pfam" id="PF10722">
    <property type="entry name" value="YbjN"/>
    <property type="match status" value="1"/>
</dbReference>
<sequence length="145" mass="16520">MRAVDRKRVQTALDALGYRYFVDSAGEVGGLWDNRLFSFYLIGSGAQMLQVRGRWPRRVALERLGAMLEFTDAWNRERIFPKCYVRVLDDGMVHVTTEVSVPIQHGLNDVQLEHHVQLGLMSGMMVFDHLDEMFPDPVALQPDGA</sequence>
<dbReference type="CDD" id="cd17511">
    <property type="entry name" value="YbjN_AmyR-like"/>
    <property type="match status" value="1"/>
</dbReference>
<dbReference type="EMBL" id="CP001618">
    <property type="protein sequence ID" value="ACQ80690.1"/>
    <property type="molecule type" value="Genomic_DNA"/>
</dbReference>
<dbReference type="KEGG" id="bcv:Bcav_2440"/>